<sequence length="363" mass="41368">MAVCMRSMKSARGLSIFFRVFQPSLFQASSILSGFTPQYVYLDAANQRRGMRYWVHKALKNFKRRRDEEGPFEAPRSARYEWNYNAEIFAFASRLREPFNEDLLRRAFTLRSYVNKETVRREELEIPSEIQMEDNEELASRGYALVSSYVKRYLRTVLRFVPEEGIQAIHDYTTKSEVVANVASHIGVKDLILSAEYPPNEASHVKTFFALVGALEASQNTKHAELFVQDFLLTQLADKDLFEMWELKNPMGLLASILKREGRGEPEVRLLRQAGPDTILAVFWVGIYSDQILIGQGPGESLEIAEEMAARDALRRLFHLEDSASPLPFGKQGQDLPVPHADKPNLPATKWTSLEATKNVVSC</sequence>
<feature type="domain" description="DRBM" evidence="10">
    <location>
        <begin position="249"/>
        <end position="319"/>
    </location>
</feature>
<dbReference type="Proteomes" id="UP000677054">
    <property type="component" value="Unassembled WGS sequence"/>
</dbReference>
<dbReference type="GO" id="GO:0070125">
    <property type="term" value="P:mitochondrial translational elongation"/>
    <property type="evidence" value="ECO:0007669"/>
    <property type="project" value="TreeGrafter"/>
</dbReference>
<dbReference type="PROSITE" id="PS50137">
    <property type="entry name" value="DS_RBD"/>
    <property type="match status" value="1"/>
</dbReference>
<dbReference type="GO" id="GO:0070877">
    <property type="term" value="C:microprocessor complex"/>
    <property type="evidence" value="ECO:0007669"/>
    <property type="project" value="TreeGrafter"/>
</dbReference>
<evidence type="ECO:0000256" key="9">
    <source>
        <dbReference type="PROSITE-ProRule" id="PRU00266"/>
    </source>
</evidence>
<dbReference type="PANTHER" id="PTHR11207">
    <property type="entry name" value="RIBONUCLEASE III"/>
    <property type="match status" value="1"/>
</dbReference>
<keyword evidence="2 9" id="KW-0694">RNA-binding</keyword>
<name>A0A7R8XK52_9CRUS</name>
<dbReference type="Pfam" id="PF22892">
    <property type="entry name" value="DSRM_MRPL44"/>
    <property type="match status" value="1"/>
</dbReference>
<dbReference type="CDD" id="cd19874">
    <property type="entry name" value="DSRM_MRPL44"/>
    <property type="match status" value="1"/>
</dbReference>
<keyword evidence="5" id="KW-0496">Mitochondrion</keyword>
<evidence type="ECO:0000259" key="10">
    <source>
        <dbReference type="PROSITE" id="PS50137"/>
    </source>
</evidence>
<dbReference type="SUPFAM" id="SSF69065">
    <property type="entry name" value="RNase III domain-like"/>
    <property type="match status" value="1"/>
</dbReference>
<evidence type="ECO:0000313" key="11">
    <source>
        <dbReference type="EMBL" id="CAD7248881.1"/>
    </source>
</evidence>
<organism evidence="11">
    <name type="scientific">Darwinula stevensoni</name>
    <dbReference type="NCBI Taxonomy" id="69355"/>
    <lineage>
        <taxon>Eukaryota</taxon>
        <taxon>Metazoa</taxon>
        <taxon>Ecdysozoa</taxon>
        <taxon>Arthropoda</taxon>
        <taxon>Crustacea</taxon>
        <taxon>Oligostraca</taxon>
        <taxon>Ostracoda</taxon>
        <taxon>Podocopa</taxon>
        <taxon>Podocopida</taxon>
        <taxon>Darwinulocopina</taxon>
        <taxon>Darwinuloidea</taxon>
        <taxon>Darwinulidae</taxon>
        <taxon>Darwinula</taxon>
    </lineage>
</organism>
<evidence type="ECO:0000256" key="7">
    <source>
        <dbReference type="ARBA" id="ARBA00024034"/>
    </source>
</evidence>
<dbReference type="GO" id="GO:0006396">
    <property type="term" value="P:RNA processing"/>
    <property type="evidence" value="ECO:0007669"/>
    <property type="project" value="InterPro"/>
</dbReference>
<evidence type="ECO:0000256" key="1">
    <source>
        <dbReference type="ARBA" id="ARBA00004173"/>
    </source>
</evidence>
<dbReference type="GO" id="GO:0005762">
    <property type="term" value="C:mitochondrial large ribosomal subunit"/>
    <property type="evidence" value="ECO:0007669"/>
    <property type="project" value="TreeGrafter"/>
</dbReference>
<dbReference type="InterPro" id="IPR044444">
    <property type="entry name" value="Ribosomal_mL44_DSRM_metazoa"/>
</dbReference>
<dbReference type="InterPro" id="IPR036389">
    <property type="entry name" value="RNase_III_sf"/>
</dbReference>
<keyword evidence="12" id="KW-1185">Reference proteome</keyword>
<evidence type="ECO:0000256" key="4">
    <source>
        <dbReference type="ARBA" id="ARBA00022980"/>
    </source>
</evidence>
<dbReference type="Gene3D" id="1.10.1520.10">
    <property type="entry name" value="Ribonuclease III domain"/>
    <property type="match status" value="1"/>
</dbReference>
<reference evidence="11" key="1">
    <citation type="submission" date="2020-11" db="EMBL/GenBank/DDBJ databases">
        <authorList>
            <person name="Tran Van P."/>
        </authorList>
    </citation>
    <scope>NUCLEOTIDE SEQUENCE</scope>
</reference>
<gene>
    <name evidence="11" type="ORF">DSTB1V02_LOCUS8688</name>
</gene>
<keyword evidence="4" id="KW-0689">Ribosomal protein</keyword>
<evidence type="ECO:0000256" key="5">
    <source>
        <dbReference type="ARBA" id="ARBA00023128"/>
    </source>
</evidence>
<keyword evidence="3" id="KW-0809">Transit peptide</keyword>
<dbReference type="PANTHER" id="PTHR11207:SF5">
    <property type="entry name" value="LARGE RIBOSOMAL SUBUNIT PROTEIN ML44"/>
    <property type="match status" value="1"/>
</dbReference>
<dbReference type="OrthoDB" id="444135at2759"/>
<dbReference type="SUPFAM" id="SSF54768">
    <property type="entry name" value="dsRNA-binding domain-like"/>
    <property type="match status" value="1"/>
</dbReference>
<dbReference type="AlphaFoldDB" id="A0A7R8XK52"/>
<dbReference type="FunFam" id="3.30.160.20:FF:000037">
    <property type="entry name" value="39S ribosomal protein L44, mitochondrial"/>
    <property type="match status" value="1"/>
</dbReference>
<evidence type="ECO:0000256" key="6">
    <source>
        <dbReference type="ARBA" id="ARBA00023274"/>
    </source>
</evidence>
<accession>A0A7R8XK52</accession>
<evidence type="ECO:0000256" key="3">
    <source>
        <dbReference type="ARBA" id="ARBA00022946"/>
    </source>
</evidence>
<dbReference type="InterPro" id="IPR014720">
    <property type="entry name" value="dsRBD_dom"/>
</dbReference>
<proteinExistence type="inferred from homology"/>
<dbReference type="EMBL" id="CAJPEV010002041">
    <property type="protein sequence ID" value="CAG0895410.1"/>
    <property type="molecule type" value="Genomic_DNA"/>
</dbReference>
<dbReference type="EMBL" id="LR901558">
    <property type="protein sequence ID" value="CAD7248881.1"/>
    <property type="molecule type" value="Genomic_DNA"/>
</dbReference>
<protein>
    <recommendedName>
        <fullName evidence="8">Large ribosomal subunit protein mL44</fullName>
    </recommendedName>
</protein>
<evidence type="ECO:0000256" key="2">
    <source>
        <dbReference type="ARBA" id="ARBA00022884"/>
    </source>
</evidence>
<dbReference type="Gene3D" id="3.30.160.20">
    <property type="match status" value="1"/>
</dbReference>
<comment type="similarity">
    <text evidence="7">Belongs to the ribonuclease III family. Mitochondrion-specific ribosomal protein mL44 subfamily.</text>
</comment>
<dbReference type="InterPro" id="IPR055189">
    <property type="entry name" value="RM44_endonuclase"/>
</dbReference>
<dbReference type="Pfam" id="PF22935">
    <property type="entry name" value="RM44_endonuclase"/>
    <property type="match status" value="1"/>
</dbReference>
<keyword evidence="6" id="KW-0687">Ribonucleoprotein</keyword>
<dbReference type="GO" id="GO:0003725">
    <property type="term" value="F:double-stranded RNA binding"/>
    <property type="evidence" value="ECO:0007669"/>
    <property type="project" value="InterPro"/>
</dbReference>
<dbReference type="GO" id="GO:0004525">
    <property type="term" value="F:ribonuclease III activity"/>
    <property type="evidence" value="ECO:0007669"/>
    <property type="project" value="InterPro"/>
</dbReference>
<comment type="subcellular location">
    <subcellularLocation>
        <location evidence="1">Mitochondrion</location>
    </subcellularLocation>
</comment>
<evidence type="ECO:0000313" key="12">
    <source>
        <dbReference type="Proteomes" id="UP000677054"/>
    </source>
</evidence>
<evidence type="ECO:0000256" key="8">
    <source>
        <dbReference type="ARBA" id="ARBA00035187"/>
    </source>
</evidence>